<keyword evidence="2" id="KW-1185">Reference proteome</keyword>
<protein>
    <submittedName>
        <fullName evidence="1">Uncharacterized protein</fullName>
    </submittedName>
</protein>
<accession>A0ABR3LJW7</accession>
<evidence type="ECO:0000313" key="2">
    <source>
        <dbReference type="Proteomes" id="UP001558613"/>
    </source>
</evidence>
<dbReference type="EMBL" id="JAYMGO010000021">
    <property type="protein sequence ID" value="KAL1252610.1"/>
    <property type="molecule type" value="Genomic_DNA"/>
</dbReference>
<proteinExistence type="predicted"/>
<feature type="non-terminal residue" evidence="1">
    <location>
        <position position="1"/>
    </location>
</feature>
<organism evidence="1 2">
    <name type="scientific">Cirrhinus molitorella</name>
    <name type="common">mud carp</name>
    <dbReference type="NCBI Taxonomy" id="172907"/>
    <lineage>
        <taxon>Eukaryota</taxon>
        <taxon>Metazoa</taxon>
        <taxon>Chordata</taxon>
        <taxon>Craniata</taxon>
        <taxon>Vertebrata</taxon>
        <taxon>Euteleostomi</taxon>
        <taxon>Actinopterygii</taxon>
        <taxon>Neopterygii</taxon>
        <taxon>Teleostei</taxon>
        <taxon>Ostariophysi</taxon>
        <taxon>Cypriniformes</taxon>
        <taxon>Cyprinidae</taxon>
        <taxon>Labeoninae</taxon>
        <taxon>Labeonini</taxon>
        <taxon>Cirrhinus</taxon>
    </lineage>
</organism>
<comment type="caution">
    <text evidence="1">The sequence shown here is derived from an EMBL/GenBank/DDBJ whole genome shotgun (WGS) entry which is preliminary data.</text>
</comment>
<evidence type="ECO:0000313" key="1">
    <source>
        <dbReference type="EMBL" id="KAL1252610.1"/>
    </source>
</evidence>
<dbReference type="Proteomes" id="UP001558613">
    <property type="component" value="Unassembled WGS sequence"/>
</dbReference>
<reference evidence="1 2" key="1">
    <citation type="submission" date="2023-09" db="EMBL/GenBank/DDBJ databases">
        <authorList>
            <person name="Wang M."/>
        </authorList>
    </citation>
    <scope>NUCLEOTIDE SEQUENCE [LARGE SCALE GENOMIC DNA]</scope>
    <source>
        <strain evidence="1">GT-2023</strain>
        <tissue evidence="1">Liver</tissue>
    </source>
</reference>
<name>A0ABR3LJW7_9TELE</name>
<gene>
    <name evidence="1" type="ORF">QQF64_017303</name>
</gene>
<sequence length="51" mass="5822">IKIKLPETTNNGNYRLIAASGRSSETFDCFVVPKEMQLFHIIVDLNVDVRQ</sequence>